<sequence>MEGLETVKKVKIITANRPVKLEALINQEIECFYKKGISVIDIKYAISKDIGSAIIIYMDYQLSNLKKA</sequence>
<comment type="caution">
    <text evidence="1">The sequence shown here is derived from an EMBL/GenBank/DDBJ whole genome shotgun (WGS) entry which is preliminary data.</text>
</comment>
<evidence type="ECO:0000313" key="2">
    <source>
        <dbReference type="Proteomes" id="UP001337305"/>
    </source>
</evidence>
<reference evidence="1 2" key="1">
    <citation type="submission" date="2022-09" db="EMBL/GenBank/DDBJ databases">
        <title>Genome sequencing of Flavivirga sp. MEBiC05379.</title>
        <authorList>
            <person name="Oh H.-M."/>
            <person name="Kwon K.K."/>
            <person name="Park M.J."/>
            <person name="Yang S.-H."/>
        </authorList>
    </citation>
    <scope>NUCLEOTIDE SEQUENCE [LARGE SCALE GENOMIC DNA]</scope>
    <source>
        <strain evidence="1 2">MEBiC05379</strain>
    </source>
</reference>
<organism evidence="1 2">
    <name type="scientific">Flavivirga spongiicola</name>
    <dbReference type="NCBI Taxonomy" id="421621"/>
    <lineage>
        <taxon>Bacteria</taxon>
        <taxon>Pseudomonadati</taxon>
        <taxon>Bacteroidota</taxon>
        <taxon>Flavobacteriia</taxon>
        <taxon>Flavobacteriales</taxon>
        <taxon>Flavobacteriaceae</taxon>
        <taxon>Flavivirga</taxon>
    </lineage>
</organism>
<proteinExistence type="predicted"/>
<evidence type="ECO:0000313" key="1">
    <source>
        <dbReference type="EMBL" id="MEF3835728.1"/>
    </source>
</evidence>
<name>A0ABU7XYC9_9FLAO</name>
<dbReference type="EMBL" id="JAODOP010000004">
    <property type="protein sequence ID" value="MEF3835728.1"/>
    <property type="molecule type" value="Genomic_DNA"/>
</dbReference>
<keyword evidence="2" id="KW-1185">Reference proteome</keyword>
<protein>
    <submittedName>
        <fullName evidence="1">Uncharacterized protein</fullName>
    </submittedName>
</protein>
<dbReference type="RefSeq" id="WP_303308008.1">
    <property type="nucleotide sequence ID" value="NZ_JAODOP010000004.1"/>
</dbReference>
<dbReference type="Proteomes" id="UP001337305">
    <property type="component" value="Unassembled WGS sequence"/>
</dbReference>
<accession>A0ABU7XYC9</accession>
<gene>
    <name evidence="1" type="ORF">N1F79_21565</name>
</gene>